<keyword evidence="2" id="KW-1185">Reference proteome</keyword>
<evidence type="ECO:0000313" key="2">
    <source>
        <dbReference type="Proteomes" id="UP001311232"/>
    </source>
</evidence>
<reference evidence="1 2" key="1">
    <citation type="submission" date="2021-06" db="EMBL/GenBank/DDBJ databases">
        <authorList>
            <person name="Palmer J.M."/>
        </authorList>
    </citation>
    <scope>NUCLEOTIDE SEQUENCE [LARGE SCALE GENOMIC DNA]</scope>
    <source>
        <strain evidence="1 2">MEX-2019</strain>
        <tissue evidence="1">Muscle</tissue>
    </source>
</reference>
<sequence>MTSLCVSRPSNQHPVCLIHHPIAFRHLVFKGPSAVFLLACQLSSSTTPKPPPLFITDSHNPSSPIARRSARLATWLISSGKRIKNSYTSPAKRHRAFHVIAYSPAL</sequence>
<dbReference type="EMBL" id="JAHHUM010002695">
    <property type="protein sequence ID" value="KAK5601289.1"/>
    <property type="molecule type" value="Genomic_DNA"/>
</dbReference>
<organism evidence="1 2">
    <name type="scientific">Crenichthys baileyi</name>
    <name type="common">White River springfish</name>
    <dbReference type="NCBI Taxonomy" id="28760"/>
    <lineage>
        <taxon>Eukaryota</taxon>
        <taxon>Metazoa</taxon>
        <taxon>Chordata</taxon>
        <taxon>Craniata</taxon>
        <taxon>Vertebrata</taxon>
        <taxon>Euteleostomi</taxon>
        <taxon>Actinopterygii</taxon>
        <taxon>Neopterygii</taxon>
        <taxon>Teleostei</taxon>
        <taxon>Neoteleostei</taxon>
        <taxon>Acanthomorphata</taxon>
        <taxon>Ovalentaria</taxon>
        <taxon>Atherinomorphae</taxon>
        <taxon>Cyprinodontiformes</taxon>
        <taxon>Goodeidae</taxon>
        <taxon>Crenichthys</taxon>
    </lineage>
</organism>
<proteinExistence type="predicted"/>
<gene>
    <name evidence="1" type="ORF">CRENBAI_001624</name>
</gene>
<comment type="caution">
    <text evidence="1">The sequence shown here is derived from an EMBL/GenBank/DDBJ whole genome shotgun (WGS) entry which is preliminary data.</text>
</comment>
<protein>
    <submittedName>
        <fullName evidence="1">Uncharacterized protein</fullName>
    </submittedName>
</protein>
<name>A0AAV9QV93_9TELE</name>
<dbReference type="AlphaFoldDB" id="A0AAV9QV93"/>
<accession>A0AAV9QV93</accession>
<dbReference type="Proteomes" id="UP001311232">
    <property type="component" value="Unassembled WGS sequence"/>
</dbReference>
<evidence type="ECO:0000313" key="1">
    <source>
        <dbReference type="EMBL" id="KAK5601289.1"/>
    </source>
</evidence>